<feature type="non-terminal residue" evidence="1">
    <location>
        <position position="57"/>
    </location>
</feature>
<dbReference type="EMBL" id="CAKOAT010053822">
    <property type="protein sequence ID" value="CAH8300373.1"/>
    <property type="molecule type" value="Genomic_DNA"/>
</dbReference>
<proteinExistence type="predicted"/>
<dbReference type="AlphaFoldDB" id="A0ABC8ITX9"/>
<organism evidence="1 2">
    <name type="scientific">Eruca vesicaria subsp. sativa</name>
    <name type="common">Garden rocket</name>
    <name type="synonym">Eruca sativa</name>
    <dbReference type="NCBI Taxonomy" id="29727"/>
    <lineage>
        <taxon>Eukaryota</taxon>
        <taxon>Viridiplantae</taxon>
        <taxon>Streptophyta</taxon>
        <taxon>Embryophyta</taxon>
        <taxon>Tracheophyta</taxon>
        <taxon>Spermatophyta</taxon>
        <taxon>Magnoliopsida</taxon>
        <taxon>eudicotyledons</taxon>
        <taxon>Gunneridae</taxon>
        <taxon>Pentapetalae</taxon>
        <taxon>rosids</taxon>
        <taxon>malvids</taxon>
        <taxon>Brassicales</taxon>
        <taxon>Brassicaceae</taxon>
        <taxon>Brassiceae</taxon>
        <taxon>Eruca</taxon>
    </lineage>
</organism>
<accession>A0ABC8ITX9</accession>
<name>A0ABC8ITX9_ERUVS</name>
<reference evidence="1 2" key="1">
    <citation type="submission" date="2022-03" db="EMBL/GenBank/DDBJ databases">
        <authorList>
            <person name="Macdonald S."/>
            <person name="Ahmed S."/>
            <person name="Newling K."/>
        </authorList>
    </citation>
    <scope>NUCLEOTIDE SEQUENCE [LARGE SCALE GENOMIC DNA]</scope>
</reference>
<sequence length="57" mass="6771">MEAENKILLKNLNSIDDINTRQFIQSEQAKIIQKRTQQQQTEENAPNLYREYFGDRG</sequence>
<protein>
    <submittedName>
        <fullName evidence="1">Uncharacterized protein</fullName>
    </submittedName>
</protein>
<dbReference type="Proteomes" id="UP001642260">
    <property type="component" value="Unassembled WGS sequence"/>
</dbReference>
<keyword evidence="2" id="KW-1185">Reference proteome</keyword>
<evidence type="ECO:0000313" key="1">
    <source>
        <dbReference type="EMBL" id="CAH8300373.1"/>
    </source>
</evidence>
<comment type="caution">
    <text evidence="1">The sequence shown here is derived from an EMBL/GenBank/DDBJ whole genome shotgun (WGS) entry which is preliminary data.</text>
</comment>
<evidence type="ECO:0000313" key="2">
    <source>
        <dbReference type="Proteomes" id="UP001642260"/>
    </source>
</evidence>
<gene>
    <name evidence="1" type="ORF">ERUC_LOCUS2745</name>
</gene>